<evidence type="ECO:0000256" key="1">
    <source>
        <dbReference type="SAM" id="Phobius"/>
    </source>
</evidence>
<dbReference type="AlphaFoldDB" id="A0AAD6Y0G2"/>
<keyword evidence="1" id="KW-0472">Membrane</keyword>
<feature type="transmembrane region" description="Helical" evidence="1">
    <location>
        <begin position="12"/>
        <end position="32"/>
    </location>
</feature>
<protein>
    <submittedName>
        <fullName evidence="2">Uncharacterized protein</fullName>
    </submittedName>
</protein>
<sequence length="225" mass="24858">MSADGMRQVCSGIKTLALTACVGPPILFGLSAMQVRRLSIGLVALLGEFLAIDLSHSAFLFVAHFESYDNHRCLSGYPCRPFAGLPALTHLATWQLNKAAATELLSKCMKLEVLVRMWHPDDARFVSISFSFDKFTTTNWLAGTEDVMDFWARAEAFHRQEAARRDPALFVVSRLWAALILTLSESREPGSKPAMGFECGAHVGVTGYRITTLNEGQGKDRICEE</sequence>
<dbReference type="EMBL" id="JARJCN010000005">
    <property type="protein sequence ID" value="KAJ7100880.1"/>
    <property type="molecule type" value="Genomic_DNA"/>
</dbReference>
<comment type="caution">
    <text evidence="2">The sequence shown here is derived from an EMBL/GenBank/DDBJ whole genome shotgun (WGS) entry which is preliminary data.</text>
</comment>
<keyword evidence="1" id="KW-0812">Transmembrane</keyword>
<organism evidence="2 3">
    <name type="scientific">Mycena belliarum</name>
    <dbReference type="NCBI Taxonomy" id="1033014"/>
    <lineage>
        <taxon>Eukaryota</taxon>
        <taxon>Fungi</taxon>
        <taxon>Dikarya</taxon>
        <taxon>Basidiomycota</taxon>
        <taxon>Agaricomycotina</taxon>
        <taxon>Agaricomycetes</taxon>
        <taxon>Agaricomycetidae</taxon>
        <taxon>Agaricales</taxon>
        <taxon>Marasmiineae</taxon>
        <taxon>Mycenaceae</taxon>
        <taxon>Mycena</taxon>
    </lineage>
</organism>
<accession>A0AAD6Y0G2</accession>
<reference evidence="2" key="1">
    <citation type="submission" date="2023-03" db="EMBL/GenBank/DDBJ databases">
        <title>Massive genome expansion in bonnet fungi (Mycena s.s.) driven by repeated elements and novel gene families across ecological guilds.</title>
        <authorList>
            <consortium name="Lawrence Berkeley National Laboratory"/>
            <person name="Harder C.B."/>
            <person name="Miyauchi S."/>
            <person name="Viragh M."/>
            <person name="Kuo A."/>
            <person name="Thoen E."/>
            <person name="Andreopoulos B."/>
            <person name="Lu D."/>
            <person name="Skrede I."/>
            <person name="Drula E."/>
            <person name="Henrissat B."/>
            <person name="Morin E."/>
            <person name="Kohler A."/>
            <person name="Barry K."/>
            <person name="LaButti K."/>
            <person name="Morin E."/>
            <person name="Salamov A."/>
            <person name="Lipzen A."/>
            <person name="Mereny Z."/>
            <person name="Hegedus B."/>
            <person name="Baldrian P."/>
            <person name="Stursova M."/>
            <person name="Weitz H."/>
            <person name="Taylor A."/>
            <person name="Grigoriev I.V."/>
            <person name="Nagy L.G."/>
            <person name="Martin F."/>
            <person name="Kauserud H."/>
        </authorList>
    </citation>
    <scope>NUCLEOTIDE SEQUENCE</scope>
    <source>
        <strain evidence="2">CBHHK173m</strain>
    </source>
</reference>
<evidence type="ECO:0000313" key="2">
    <source>
        <dbReference type="EMBL" id="KAJ7100880.1"/>
    </source>
</evidence>
<dbReference type="Proteomes" id="UP001222325">
    <property type="component" value="Unassembled WGS sequence"/>
</dbReference>
<proteinExistence type="predicted"/>
<keyword evidence="1" id="KW-1133">Transmembrane helix</keyword>
<name>A0AAD6Y0G2_9AGAR</name>
<evidence type="ECO:0000313" key="3">
    <source>
        <dbReference type="Proteomes" id="UP001222325"/>
    </source>
</evidence>
<keyword evidence="3" id="KW-1185">Reference proteome</keyword>
<gene>
    <name evidence="2" type="ORF">B0H15DRAFT_796559</name>
</gene>